<keyword evidence="1 3" id="KW-0963">Cytoplasm</keyword>
<dbReference type="Gene3D" id="3.40.50.620">
    <property type="entry name" value="HUPs"/>
    <property type="match status" value="1"/>
</dbReference>
<comment type="subcellular location">
    <subcellularLocation>
        <location evidence="3">Cytoplasm</location>
    </subcellularLocation>
</comment>
<dbReference type="GO" id="GO:0016779">
    <property type="term" value="F:nucleotidyltransferase activity"/>
    <property type="evidence" value="ECO:0007669"/>
    <property type="project" value="UniProtKB-UniRule"/>
</dbReference>
<dbReference type="GO" id="GO:0002143">
    <property type="term" value="P:tRNA wobble position uridine thiolation"/>
    <property type="evidence" value="ECO:0007669"/>
    <property type="project" value="TreeGrafter"/>
</dbReference>
<dbReference type="InterPro" id="IPR019407">
    <property type="entry name" value="CTU2"/>
</dbReference>
<accession>A0A6J1WT64</accession>
<dbReference type="Proteomes" id="UP001652740">
    <property type="component" value="Unplaced"/>
</dbReference>
<evidence type="ECO:0000313" key="4">
    <source>
        <dbReference type="Proteomes" id="UP001652740"/>
    </source>
</evidence>
<protein>
    <recommendedName>
        <fullName evidence="3">Cytoplasmic tRNA 2-thiolation protein 2</fullName>
    </recommendedName>
</protein>
<evidence type="ECO:0000256" key="3">
    <source>
        <dbReference type="HAMAP-Rule" id="MF_03054"/>
    </source>
</evidence>
<dbReference type="GO" id="GO:0000049">
    <property type="term" value="F:tRNA binding"/>
    <property type="evidence" value="ECO:0007669"/>
    <property type="project" value="InterPro"/>
</dbReference>
<dbReference type="KEGG" id="gmw:113518169"/>
<dbReference type="HAMAP" id="MF_03054">
    <property type="entry name" value="CTU2"/>
    <property type="match status" value="1"/>
</dbReference>
<dbReference type="AlphaFoldDB" id="A0A6J1WT64"/>
<dbReference type="UniPathway" id="UPA00988"/>
<dbReference type="RefSeq" id="XP_026758753.1">
    <property type="nucleotide sequence ID" value="XM_026902952.3"/>
</dbReference>
<keyword evidence="4" id="KW-1185">Reference proteome</keyword>
<dbReference type="Pfam" id="PF10288">
    <property type="entry name" value="CTU2"/>
    <property type="match status" value="1"/>
</dbReference>
<dbReference type="GO" id="GO:0005829">
    <property type="term" value="C:cytosol"/>
    <property type="evidence" value="ECO:0007669"/>
    <property type="project" value="TreeGrafter"/>
</dbReference>
<gene>
    <name evidence="5" type="primary">LOC113518169</name>
</gene>
<keyword evidence="2 3" id="KW-0819">tRNA processing</keyword>
<dbReference type="OrthoDB" id="25129at2759"/>
<reference evidence="5" key="1">
    <citation type="submission" date="2025-08" db="UniProtKB">
        <authorList>
            <consortium name="RefSeq"/>
        </authorList>
    </citation>
    <scope>IDENTIFICATION</scope>
    <source>
        <tissue evidence="5">Whole larvae</tissue>
    </source>
</reference>
<comment type="similarity">
    <text evidence="3">Belongs to the CTU2/NCS2 family.</text>
</comment>
<dbReference type="GO" id="GO:0032447">
    <property type="term" value="P:protein urmylation"/>
    <property type="evidence" value="ECO:0007669"/>
    <property type="project" value="UniProtKB-UniRule"/>
</dbReference>
<proteinExistence type="inferred from homology"/>
<evidence type="ECO:0000256" key="1">
    <source>
        <dbReference type="ARBA" id="ARBA00022490"/>
    </source>
</evidence>
<organism evidence="4 5">
    <name type="scientific">Galleria mellonella</name>
    <name type="common">Greater wax moth</name>
    <dbReference type="NCBI Taxonomy" id="7137"/>
    <lineage>
        <taxon>Eukaryota</taxon>
        <taxon>Metazoa</taxon>
        <taxon>Ecdysozoa</taxon>
        <taxon>Arthropoda</taxon>
        <taxon>Hexapoda</taxon>
        <taxon>Insecta</taxon>
        <taxon>Pterygota</taxon>
        <taxon>Neoptera</taxon>
        <taxon>Endopterygota</taxon>
        <taxon>Lepidoptera</taxon>
        <taxon>Glossata</taxon>
        <taxon>Ditrysia</taxon>
        <taxon>Pyraloidea</taxon>
        <taxon>Pyralidae</taxon>
        <taxon>Galleriinae</taxon>
        <taxon>Galleria</taxon>
    </lineage>
</organism>
<evidence type="ECO:0000313" key="5">
    <source>
        <dbReference type="RefSeq" id="XP_026758753.1"/>
    </source>
</evidence>
<dbReference type="SUPFAM" id="SSF52402">
    <property type="entry name" value="Adenine nucleotide alpha hydrolases-like"/>
    <property type="match status" value="1"/>
</dbReference>
<dbReference type="CTD" id="348180"/>
<sequence length="388" mass="43570">MSKCKKCEAPGTIVLRKKDLYCDSCFLNNINHKFRSVIGKNKILSKNENILLCLSGGTASTTLMDMVHYGISLDSHKKLRVNPYALHIIGPGNEDNVQVANSVIKSCKHYGFDLYIIHIAEYVHDCTSLIKNVNAMPETDSISSNTFNEILNGMPPTAQNDFILKVKQNLYVKCAKELSCKFIFTAETTTTLAINLLSNLTVGRGSQVQNDIGFCDKRDKEVTILRPMKEISKEELNQYISIKKIMPVHNCNMLDNSLQSVISTFVTDLQENFQSTVSSVCKTADKIGVHDDSKYDSRCVLCKNVFNNSGSKISALEATVYSRLVSSKKREDNNEFHDNSLIEQTSLSMFPYINKNLCYGCSRIYSEMTLCDLPDVVKVHLQMSDKSK</sequence>
<comment type="function">
    <text evidence="3">Plays a central role in 2-thiolation of mcm(5)S(2)U at tRNA wobble positions of tRNA(Lys), tRNA(Glu) and tRNA(Gln). May act by forming a heterodimer with NCS6/CTU1 that ligates sulfur from thiocarboxylated URM1 onto the uridine of tRNAs at wobble position.</text>
</comment>
<comment type="pathway">
    <text evidence="3">tRNA modification; 5-methoxycarbonylmethyl-2-thiouridine-tRNA biosynthesis.</text>
</comment>
<evidence type="ECO:0000256" key="2">
    <source>
        <dbReference type="ARBA" id="ARBA00022694"/>
    </source>
</evidence>
<name>A0A6J1WT64_GALME</name>
<dbReference type="GeneID" id="113518169"/>
<dbReference type="PANTHER" id="PTHR20882">
    <property type="entry name" value="CYTOPLASMIC TRNA 2-THIOLATION PROTEIN 2"/>
    <property type="match status" value="1"/>
</dbReference>
<dbReference type="GO" id="GO:0016783">
    <property type="term" value="F:sulfurtransferase activity"/>
    <property type="evidence" value="ECO:0007669"/>
    <property type="project" value="TreeGrafter"/>
</dbReference>
<dbReference type="InterPro" id="IPR014729">
    <property type="entry name" value="Rossmann-like_a/b/a_fold"/>
</dbReference>
<dbReference type="PANTHER" id="PTHR20882:SF14">
    <property type="entry name" value="CYTOPLASMIC TRNA 2-THIOLATION PROTEIN 2"/>
    <property type="match status" value="1"/>
</dbReference>